<keyword evidence="4" id="KW-0804">Transcription</keyword>
<dbReference type="Proteomes" id="UP001597337">
    <property type="component" value="Unassembled WGS sequence"/>
</dbReference>
<dbReference type="Gene3D" id="1.10.10.10">
    <property type="entry name" value="Winged helix-like DNA-binding domain superfamily/Winged helix DNA-binding domain"/>
    <property type="match status" value="1"/>
</dbReference>
<dbReference type="Gene3D" id="3.40.190.290">
    <property type="match status" value="1"/>
</dbReference>
<dbReference type="SUPFAM" id="SSF53850">
    <property type="entry name" value="Periplasmic binding protein-like II"/>
    <property type="match status" value="1"/>
</dbReference>
<evidence type="ECO:0000256" key="1">
    <source>
        <dbReference type="ARBA" id="ARBA00009437"/>
    </source>
</evidence>
<dbReference type="Pfam" id="PF00126">
    <property type="entry name" value="HTH_1"/>
    <property type="match status" value="1"/>
</dbReference>
<comment type="caution">
    <text evidence="6">The sequence shown here is derived from an EMBL/GenBank/DDBJ whole genome shotgun (WGS) entry which is preliminary data.</text>
</comment>
<dbReference type="PANTHER" id="PTHR30126">
    <property type="entry name" value="HTH-TYPE TRANSCRIPTIONAL REGULATOR"/>
    <property type="match status" value="1"/>
</dbReference>
<dbReference type="RefSeq" id="WP_386028286.1">
    <property type="nucleotide sequence ID" value="NZ_JBHUHX010000051.1"/>
</dbReference>
<protein>
    <submittedName>
        <fullName evidence="6">LysR family transcriptional regulator</fullName>
    </submittedName>
</protein>
<organism evidence="6 7">
    <name type="scientific">Thiorhodococcus fuscus</name>
    <dbReference type="NCBI Taxonomy" id="527200"/>
    <lineage>
        <taxon>Bacteria</taxon>
        <taxon>Pseudomonadati</taxon>
        <taxon>Pseudomonadota</taxon>
        <taxon>Gammaproteobacteria</taxon>
        <taxon>Chromatiales</taxon>
        <taxon>Chromatiaceae</taxon>
        <taxon>Thiorhodococcus</taxon>
    </lineage>
</organism>
<evidence type="ECO:0000259" key="5">
    <source>
        <dbReference type="PROSITE" id="PS50931"/>
    </source>
</evidence>
<dbReference type="InterPro" id="IPR000847">
    <property type="entry name" value="LysR_HTH_N"/>
</dbReference>
<dbReference type="SUPFAM" id="SSF46785">
    <property type="entry name" value="Winged helix' DNA-binding domain"/>
    <property type="match status" value="1"/>
</dbReference>
<evidence type="ECO:0000313" key="6">
    <source>
        <dbReference type="EMBL" id="MFD2113442.1"/>
    </source>
</evidence>
<feature type="domain" description="HTH lysR-type" evidence="5">
    <location>
        <begin position="8"/>
        <end position="65"/>
    </location>
</feature>
<dbReference type="PANTHER" id="PTHR30126:SF88">
    <property type="entry name" value="TRANSCRIPTIONAL REGULATOR-RELATED"/>
    <property type="match status" value="1"/>
</dbReference>
<gene>
    <name evidence="6" type="ORF">ACFSJC_16455</name>
</gene>
<evidence type="ECO:0000256" key="4">
    <source>
        <dbReference type="ARBA" id="ARBA00023163"/>
    </source>
</evidence>
<dbReference type="InterPro" id="IPR036390">
    <property type="entry name" value="WH_DNA-bd_sf"/>
</dbReference>
<keyword evidence="2" id="KW-0805">Transcription regulation</keyword>
<keyword evidence="7" id="KW-1185">Reference proteome</keyword>
<reference evidence="7" key="1">
    <citation type="journal article" date="2019" name="Int. J. Syst. Evol. Microbiol.">
        <title>The Global Catalogue of Microorganisms (GCM) 10K type strain sequencing project: providing services to taxonomists for standard genome sequencing and annotation.</title>
        <authorList>
            <consortium name="The Broad Institute Genomics Platform"/>
            <consortium name="The Broad Institute Genome Sequencing Center for Infectious Disease"/>
            <person name="Wu L."/>
            <person name="Ma J."/>
        </authorList>
    </citation>
    <scope>NUCLEOTIDE SEQUENCE [LARGE SCALE GENOMIC DNA]</scope>
    <source>
        <strain evidence="7">KACC 12597</strain>
    </source>
</reference>
<comment type="similarity">
    <text evidence="1">Belongs to the LysR transcriptional regulatory family.</text>
</comment>
<evidence type="ECO:0000256" key="3">
    <source>
        <dbReference type="ARBA" id="ARBA00023125"/>
    </source>
</evidence>
<dbReference type="InterPro" id="IPR005119">
    <property type="entry name" value="LysR_subst-bd"/>
</dbReference>
<dbReference type="Pfam" id="PF03466">
    <property type="entry name" value="LysR_substrate"/>
    <property type="match status" value="1"/>
</dbReference>
<evidence type="ECO:0000313" key="7">
    <source>
        <dbReference type="Proteomes" id="UP001597337"/>
    </source>
</evidence>
<sequence length="310" mass="34043">MNDQVPKTTLEQWATLQAVIDRGGFEAAADALRRSQSSVSYSLKRLQEQLPVSILSPQGRRTGLTEQGQVLLQRARFMLDEAHRLEQLAETLAQGWEAEVRVAIDIVMPPEPLLCALATFSAAAPQTRVQLMETVLSGTNEALLSQRADLAVTGLVPPGFLGDPLTQVTFLAVAHPDHPLSRSSRPLTLEDLRAHRQLVIRDTGRFRQVDSGWLDAEERWTVSHLLTAIAILKRGIGFAWIPRTHIREELKRGELATLTLAQGGERHETLYLVYADPIGAGPATRALGDLLTEQAQAHRAADPTDAPKTS</sequence>
<dbReference type="EMBL" id="JBHUHX010000051">
    <property type="protein sequence ID" value="MFD2113442.1"/>
    <property type="molecule type" value="Genomic_DNA"/>
</dbReference>
<evidence type="ECO:0000256" key="2">
    <source>
        <dbReference type="ARBA" id="ARBA00023015"/>
    </source>
</evidence>
<accession>A0ABW4YCR8</accession>
<proteinExistence type="inferred from homology"/>
<dbReference type="InterPro" id="IPR036388">
    <property type="entry name" value="WH-like_DNA-bd_sf"/>
</dbReference>
<name>A0ABW4YCR8_9GAMM</name>
<dbReference type="PROSITE" id="PS50931">
    <property type="entry name" value="HTH_LYSR"/>
    <property type="match status" value="1"/>
</dbReference>
<keyword evidence="3" id="KW-0238">DNA-binding</keyword>